<organism evidence="11 12">
    <name type="scientific">Polysphondylium violaceum</name>
    <dbReference type="NCBI Taxonomy" id="133409"/>
    <lineage>
        <taxon>Eukaryota</taxon>
        <taxon>Amoebozoa</taxon>
        <taxon>Evosea</taxon>
        <taxon>Eumycetozoa</taxon>
        <taxon>Dictyostelia</taxon>
        <taxon>Dictyosteliales</taxon>
        <taxon>Dictyosteliaceae</taxon>
        <taxon>Polysphondylium</taxon>
    </lineage>
</organism>
<feature type="repeat" description="Solcar" evidence="8">
    <location>
        <begin position="78"/>
        <end position="161"/>
    </location>
</feature>
<dbReference type="Pfam" id="PF00153">
    <property type="entry name" value="Mito_carr"/>
    <property type="match status" value="3"/>
</dbReference>
<evidence type="ECO:0008006" key="13">
    <source>
        <dbReference type="Google" id="ProtNLM"/>
    </source>
</evidence>
<dbReference type="InterPro" id="IPR044712">
    <property type="entry name" value="SLC25A32-like"/>
</dbReference>
<feature type="repeat" description="Solcar" evidence="8">
    <location>
        <begin position="271"/>
        <end position="361"/>
    </location>
</feature>
<comment type="subcellular location">
    <subcellularLocation>
        <location evidence="1">Membrane</location>
        <topology evidence="1">Multi-pass membrane protein</topology>
    </subcellularLocation>
</comment>
<evidence type="ECO:0000256" key="8">
    <source>
        <dbReference type="PROSITE-ProRule" id="PRU00282"/>
    </source>
</evidence>
<reference evidence="11" key="1">
    <citation type="submission" date="2020-01" db="EMBL/GenBank/DDBJ databases">
        <title>Development of genomics and gene disruption for Polysphondylium violaceum indicates a role for the polyketide synthase stlB in stalk morphogenesis.</title>
        <authorList>
            <person name="Narita B."/>
            <person name="Kawabe Y."/>
            <person name="Kin K."/>
            <person name="Saito T."/>
            <person name="Gibbs R."/>
            <person name="Kuspa A."/>
            <person name="Muzny D."/>
            <person name="Queller D."/>
            <person name="Richards S."/>
            <person name="Strassman J."/>
            <person name="Sucgang R."/>
            <person name="Worley K."/>
            <person name="Schaap P."/>
        </authorList>
    </citation>
    <scope>NUCLEOTIDE SEQUENCE</scope>
    <source>
        <strain evidence="11">QSvi11</strain>
    </source>
</reference>
<evidence type="ECO:0000256" key="1">
    <source>
        <dbReference type="ARBA" id="ARBA00004141"/>
    </source>
</evidence>
<feature type="compositionally biased region" description="Basic residues" evidence="10">
    <location>
        <begin position="1"/>
        <end position="10"/>
    </location>
</feature>
<dbReference type="PANTHER" id="PTHR45683">
    <property type="entry name" value="MITOCHONDRIAL NICOTINAMIDE ADENINE DINUCLEOTIDE TRANSPORTER 1-RELATED-RELATED"/>
    <property type="match status" value="1"/>
</dbReference>
<gene>
    <name evidence="11" type="ORF">CYY_007662</name>
</gene>
<evidence type="ECO:0000256" key="4">
    <source>
        <dbReference type="ARBA" id="ARBA00022692"/>
    </source>
</evidence>
<dbReference type="GO" id="GO:0016020">
    <property type="term" value="C:membrane"/>
    <property type="evidence" value="ECO:0007669"/>
    <property type="project" value="UniProtKB-SubCell"/>
</dbReference>
<sequence length="370" mass="41186">MQRKEKRYVKSSKSDSNNETISSSTINNVNNKNNNVDNNNNKAKYKNHHLEDDDEVFAASSTSDNHRQNGHLNPNSGAARLIEMAAGCGAGAMASLITTPLDVLKTTMQVQHKNKSIISTYHQIIERGGFRGLYVGLKPTLLGLAPTWSIYFSSYTLFKSSFADLLHISHDNPFLHMGSAVGAGACTSTVTNPIWVIKTRLITQEMKGRQKRYTGITQCFLSIIREEGIKGLYRGLGPSLLGVLHVGVQFPLYEKFKLYLKKEKGNVNEELGVVDIMAASSLSKIIASIVAYPHEVLRSRLQDTPTPDSQNNYKGGLIQNFKQIFKQEGFRGLYKGMGINLVRVTPSCVITFTSYEYIKKHLENSLFADK</sequence>
<evidence type="ECO:0000256" key="2">
    <source>
        <dbReference type="ARBA" id="ARBA00006375"/>
    </source>
</evidence>
<keyword evidence="5" id="KW-0677">Repeat</keyword>
<dbReference type="Proteomes" id="UP000695562">
    <property type="component" value="Unassembled WGS sequence"/>
</dbReference>
<dbReference type="OrthoDB" id="10266426at2759"/>
<feature type="compositionally biased region" description="Low complexity" evidence="10">
    <location>
        <begin position="14"/>
        <end position="41"/>
    </location>
</feature>
<dbReference type="FunFam" id="1.50.40.10:FF:000075">
    <property type="entry name" value="Nicotinamide adenine dinucleotide transporter 2, mitochondrial"/>
    <property type="match status" value="1"/>
</dbReference>
<evidence type="ECO:0000313" key="12">
    <source>
        <dbReference type="Proteomes" id="UP000695562"/>
    </source>
</evidence>
<evidence type="ECO:0000256" key="9">
    <source>
        <dbReference type="RuleBase" id="RU000488"/>
    </source>
</evidence>
<dbReference type="EMBL" id="AJWJ01000421">
    <property type="protein sequence ID" value="KAF2071019.1"/>
    <property type="molecule type" value="Genomic_DNA"/>
</dbReference>
<dbReference type="SUPFAM" id="SSF103506">
    <property type="entry name" value="Mitochondrial carrier"/>
    <property type="match status" value="1"/>
</dbReference>
<name>A0A8J4PPC5_9MYCE</name>
<evidence type="ECO:0000256" key="3">
    <source>
        <dbReference type="ARBA" id="ARBA00022448"/>
    </source>
</evidence>
<feature type="repeat" description="Solcar" evidence="8">
    <location>
        <begin position="171"/>
        <end position="259"/>
    </location>
</feature>
<keyword evidence="4 8" id="KW-0812">Transmembrane</keyword>
<feature type="region of interest" description="Disordered" evidence="10">
    <location>
        <begin position="1"/>
        <end position="44"/>
    </location>
</feature>
<evidence type="ECO:0000256" key="7">
    <source>
        <dbReference type="ARBA" id="ARBA00023136"/>
    </source>
</evidence>
<dbReference type="Gene3D" id="1.50.40.10">
    <property type="entry name" value="Mitochondrial carrier domain"/>
    <property type="match status" value="2"/>
</dbReference>
<keyword evidence="7 8" id="KW-0472">Membrane</keyword>
<dbReference type="GO" id="GO:0055085">
    <property type="term" value="P:transmembrane transport"/>
    <property type="evidence" value="ECO:0007669"/>
    <property type="project" value="InterPro"/>
</dbReference>
<dbReference type="PROSITE" id="PS50920">
    <property type="entry name" value="SOLCAR"/>
    <property type="match status" value="3"/>
</dbReference>
<protein>
    <recommendedName>
        <fullName evidence="13">Mitochondrial substrate carrier family protein</fullName>
    </recommendedName>
</protein>
<keyword evidence="3 9" id="KW-0813">Transport</keyword>
<keyword evidence="12" id="KW-1185">Reference proteome</keyword>
<evidence type="ECO:0000313" key="11">
    <source>
        <dbReference type="EMBL" id="KAF2071019.1"/>
    </source>
</evidence>
<comment type="caution">
    <text evidence="11">The sequence shown here is derived from an EMBL/GenBank/DDBJ whole genome shotgun (WGS) entry which is preliminary data.</text>
</comment>
<evidence type="ECO:0000256" key="6">
    <source>
        <dbReference type="ARBA" id="ARBA00022989"/>
    </source>
</evidence>
<dbReference type="InterPro" id="IPR018108">
    <property type="entry name" value="MCP_transmembrane"/>
</dbReference>
<keyword evidence="6" id="KW-1133">Transmembrane helix</keyword>
<proteinExistence type="inferred from homology"/>
<dbReference type="InterPro" id="IPR023395">
    <property type="entry name" value="MCP_dom_sf"/>
</dbReference>
<comment type="similarity">
    <text evidence="2 9">Belongs to the mitochondrial carrier (TC 2.A.29) family.</text>
</comment>
<evidence type="ECO:0000256" key="10">
    <source>
        <dbReference type="SAM" id="MobiDB-lite"/>
    </source>
</evidence>
<dbReference type="AlphaFoldDB" id="A0A8J4PPC5"/>
<evidence type="ECO:0000256" key="5">
    <source>
        <dbReference type="ARBA" id="ARBA00022737"/>
    </source>
</evidence>
<dbReference type="GO" id="GO:0006862">
    <property type="term" value="P:nucleotide transport"/>
    <property type="evidence" value="ECO:0007669"/>
    <property type="project" value="InterPro"/>
</dbReference>
<accession>A0A8J4PPC5</accession>